<accession>A0A6A3HGA8</accession>
<sequence length="135" mass="13558">MTIVSNVMDGDQYTKPSPASWPATGRTEDKDRLGMDPSTTADLDWSEATVDAGRTGRPSRRGGIITAASNGEFRAEVAAPGVAGRGPDGDGDATEASERRGEGGGVRPAVDNETVTAGRALGEGATGADGSPAGP</sequence>
<evidence type="ECO:0000256" key="1">
    <source>
        <dbReference type="SAM" id="MobiDB-lite"/>
    </source>
</evidence>
<comment type="caution">
    <text evidence="2">The sequence shown here is derived from an EMBL/GenBank/DDBJ whole genome shotgun (WGS) entry which is preliminary data.</text>
</comment>
<dbReference type="Proteomes" id="UP000435112">
    <property type="component" value="Unassembled WGS sequence"/>
</dbReference>
<name>A0A6A3HGA8_9STRA</name>
<dbReference type="EMBL" id="QXFV01004796">
    <property type="protein sequence ID" value="KAE8967774.1"/>
    <property type="molecule type" value="Genomic_DNA"/>
</dbReference>
<gene>
    <name evidence="2" type="ORF">PR001_g27996</name>
    <name evidence="3" type="ORF">PR002_g24428</name>
</gene>
<evidence type="ECO:0000313" key="3">
    <source>
        <dbReference type="EMBL" id="KAE8979391.1"/>
    </source>
</evidence>
<protein>
    <submittedName>
        <fullName evidence="2">Uncharacterized protein</fullName>
    </submittedName>
</protein>
<evidence type="ECO:0000313" key="4">
    <source>
        <dbReference type="Proteomes" id="UP000429607"/>
    </source>
</evidence>
<proteinExistence type="predicted"/>
<dbReference type="Proteomes" id="UP000429607">
    <property type="component" value="Unassembled WGS sequence"/>
</dbReference>
<dbReference type="AlphaFoldDB" id="A0A6A3HGA8"/>
<feature type="region of interest" description="Disordered" evidence="1">
    <location>
        <begin position="1"/>
        <end position="135"/>
    </location>
</feature>
<evidence type="ECO:0000313" key="2">
    <source>
        <dbReference type="EMBL" id="KAE8967774.1"/>
    </source>
</evidence>
<evidence type="ECO:0000313" key="5">
    <source>
        <dbReference type="Proteomes" id="UP000435112"/>
    </source>
</evidence>
<reference evidence="4 5" key="1">
    <citation type="submission" date="2018-09" db="EMBL/GenBank/DDBJ databases">
        <title>Genomic investigation of the strawberry pathogen Phytophthora fragariae indicates pathogenicity is determined by transcriptional variation in three key races.</title>
        <authorList>
            <person name="Adams T.M."/>
            <person name="Armitage A.D."/>
            <person name="Sobczyk M.K."/>
            <person name="Bates H.J."/>
            <person name="Dunwell J.M."/>
            <person name="Nellist C.F."/>
            <person name="Harrison R.J."/>
        </authorList>
    </citation>
    <scope>NUCLEOTIDE SEQUENCE [LARGE SCALE GENOMIC DNA]</scope>
    <source>
        <strain evidence="2 4">SCRP249</strain>
        <strain evidence="3 5">SCRP324</strain>
    </source>
</reference>
<dbReference type="OrthoDB" id="10450346at2759"/>
<organism evidence="2 4">
    <name type="scientific">Phytophthora rubi</name>
    <dbReference type="NCBI Taxonomy" id="129364"/>
    <lineage>
        <taxon>Eukaryota</taxon>
        <taxon>Sar</taxon>
        <taxon>Stramenopiles</taxon>
        <taxon>Oomycota</taxon>
        <taxon>Peronosporomycetes</taxon>
        <taxon>Peronosporales</taxon>
        <taxon>Peronosporaceae</taxon>
        <taxon>Phytophthora</taxon>
    </lineage>
</organism>
<dbReference type="EMBL" id="QXFU01002997">
    <property type="protein sequence ID" value="KAE8979391.1"/>
    <property type="molecule type" value="Genomic_DNA"/>
</dbReference>